<keyword evidence="2" id="KW-0808">Transferase</keyword>
<evidence type="ECO:0000259" key="1">
    <source>
        <dbReference type="Pfam" id="PF01636"/>
    </source>
</evidence>
<evidence type="ECO:0000313" key="3">
    <source>
        <dbReference type="Proteomes" id="UP000192801"/>
    </source>
</evidence>
<dbReference type="Pfam" id="PF01636">
    <property type="entry name" value="APH"/>
    <property type="match status" value="1"/>
</dbReference>
<dbReference type="OrthoDB" id="3806873at2"/>
<keyword evidence="3" id="KW-1185">Reference proteome</keyword>
<dbReference type="GO" id="GO:0016740">
    <property type="term" value="F:transferase activity"/>
    <property type="evidence" value="ECO:0007669"/>
    <property type="project" value="UniProtKB-KW"/>
</dbReference>
<dbReference type="PANTHER" id="PTHR21310">
    <property type="entry name" value="AMINOGLYCOSIDE PHOSPHOTRANSFERASE-RELATED-RELATED"/>
    <property type="match status" value="1"/>
</dbReference>
<dbReference type="EMBL" id="MVHS01000054">
    <property type="protein sequence ID" value="ORA66118.1"/>
    <property type="molecule type" value="Genomic_DNA"/>
</dbReference>
<accession>A0A1X0D191</accession>
<dbReference type="InterPro" id="IPR051678">
    <property type="entry name" value="AGP_Transferase"/>
</dbReference>
<protein>
    <submittedName>
        <fullName evidence="2">Aminoglycoside phosphotransferase</fullName>
    </submittedName>
</protein>
<organism evidence="2 3">
    <name type="scientific">Mycolicibacterium insubricum</name>
    <dbReference type="NCBI Taxonomy" id="444597"/>
    <lineage>
        <taxon>Bacteria</taxon>
        <taxon>Bacillati</taxon>
        <taxon>Actinomycetota</taxon>
        <taxon>Actinomycetes</taxon>
        <taxon>Mycobacteriales</taxon>
        <taxon>Mycobacteriaceae</taxon>
        <taxon>Mycolicibacterium</taxon>
    </lineage>
</organism>
<sequence>MAGITLTRRDFADARERLQGWAQHRLGAGVQVSELSVANRAAGWSSETLAFTVTEQSPGDAQQYVIRIPPAGGGMFEHYDLEGQTRTQELLHRHGIATPSPVYYEPDLAWIGSPFMVMPRIIGHTPSDTSYATRGWLHDAGPEVQRRLHDSFLDLLIAIQRVPIQQASWLVRPEGPGVRGELAWWREYLSWATDNDVPELMVDAFSWLDRHQPPEETPLALSWGDARLSNTICDDAGVIMAAIDWEQACICPAEADFGWWLATRRQTMEVQGVRADPELPGFDSREQVIGRYQDLLGRKLIGLDFYEMFSMVRMACCILRTQVLLRNLGQTDHGFLRAPILPSWATATIREGSPA</sequence>
<evidence type="ECO:0000313" key="2">
    <source>
        <dbReference type="EMBL" id="ORA66118.1"/>
    </source>
</evidence>
<feature type="domain" description="Aminoglycoside phosphotransferase" evidence="1">
    <location>
        <begin position="41"/>
        <end position="264"/>
    </location>
</feature>
<gene>
    <name evidence="2" type="ORF">BST26_17695</name>
</gene>
<dbReference type="CDD" id="cd05154">
    <property type="entry name" value="ACAD10_11_N-like"/>
    <property type="match status" value="1"/>
</dbReference>
<dbReference type="InterPro" id="IPR011009">
    <property type="entry name" value="Kinase-like_dom_sf"/>
</dbReference>
<dbReference type="AlphaFoldDB" id="A0A1X0D191"/>
<comment type="caution">
    <text evidence="2">The sequence shown here is derived from an EMBL/GenBank/DDBJ whole genome shotgun (WGS) entry which is preliminary data.</text>
</comment>
<dbReference type="SUPFAM" id="SSF56112">
    <property type="entry name" value="Protein kinase-like (PK-like)"/>
    <property type="match status" value="1"/>
</dbReference>
<dbReference type="RefSeq" id="WP_083032828.1">
    <property type="nucleotide sequence ID" value="NZ_AP022618.1"/>
</dbReference>
<reference evidence="2 3" key="1">
    <citation type="submission" date="2016-12" db="EMBL/GenBank/DDBJ databases">
        <title>The new phylogeny of genus Mycobacterium.</title>
        <authorList>
            <person name="Tortoli E."/>
            <person name="Trovato A."/>
            <person name="Cirillo D.M."/>
        </authorList>
    </citation>
    <scope>NUCLEOTIDE SEQUENCE [LARGE SCALE GENOMIC DNA]</scope>
    <source>
        <strain evidence="2 3">DSM 45130</strain>
    </source>
</reference>
<dbReference type="STRING" id="444597.BST26_17695"/>
<dbReference type="InterPro" id="IPR041726">
    <property type="entry name" value="ACAD10_11_N"/>
</dbReference>
<dbReference type="Gene3D" id="3.90.1200.10">
    <property type="match status" value="1"/>
</dbReference>
<dbReference type="Gene3D" id="3.30.200.20">
    <property type="entry name" value="Phosphorylase Kinase, domain 1"/>
    <property type="match status" value="1"/>
</dbReference>
<dbReference type="Proteomes" id="UP000192801">
    <property type="component" value="Unassembled WGS sequence"/>
</dbReference>
<name>A0A1X0D191_9MYCO</name>
<proteinExistence type="predicted"/>
<dbReference type="InterPro" id="IPR002575">
    <property type="entry name" value="Aminoglycoside_PTrfase"/>
</dbReference>